<dbReference type="RefSeq" id="WP_330103752.1">
    <property type="nucleotide sequence ID" value="NZ_JAZDCT010000012.1"/>
</dbReference>
<keyword evidence="2" id="KW-1185">Reference proteome</keyword>
<evidence type="ECO:0000313" key="2">
    <source>
        <dbReference type="Proteomes" id="UP001354227"/>
    </source>
</evidence>
<proteinExistence type="predicted"/>
<sequence>MLIPALEVMDNYEHHMFRASCENSLDYQLRKVLHITKEVEKCLDEQANGPYWYVTDERFSYNLDALIHNLSILTEYYHNWVVFCFIGTTSLKKTKYRPLKKDKNLNAEIDKIFKSNSIGVLKSPERYRGDFHEDCKKAFMKAYDFLFIGKFYEIYVINNYLKHNSAAMKYAPKAIIGNRAISVPYIYIEKPNDRLLNQSVFKSLIDCTLDGSEKAPIKKDDYFLDVINATIRPVCSLGGYKVYNVNDLDYLKGSSHVGLPVESIVELAHELFANIAKVFIDGSKSDLDRESKLNRLIDEIKIRTPKTLTNLIESQNKSL</sequence>
<comment type="caution">
    <text evidence="1">The sequence shown here is derived from an EMBL/GenBank/DDBJ whole genome shotgun (WGS) entry which is preliminary data.</text>
</comment>
<name>A0ABU7HAB8_9PSED</name>
<dbReference type="EMBL" id="JAZDCT010000012">
    <property type="protein sequence ID" value="MEE1888209.1"/>
    <property type="molecule type" value="Genomic_DNA"/>
</dbReference>
<dbReference type="Proteomes" id="UP001354227">
    <property type="component" value="Unassembled WGS sequence"/>
</dbReference>
<evidence type="ECO:0000313" key="1">
    <source>
        <dbReference type="EMBL" id="MEE1888209.1"/>
    </source>
</evidence>
<reference evidence="1" key="1">
    <citation type="submission" date="2024-01" db="EMBL/GenBank/DDBJ databases">
        <title>Unpublished Manusciprt.</title>
        <authorList>
            <person name="Duman M."/>
            <person name="Valdes E.G."/>
            <person name="Ajmi N."/>
            <person name="Altun S."/>
            <person name="Saticioglu I.B."/>
        </authorList>
    </citation>
    <scope>NUCLEOTIDE SEQUENCE</scope>
    <source>
        <strain evidence="1">137P</strain>
    </source>
</reference>
<accession>A0ABU7HAB8</accession>
<gene>
    <name evidence="1" type="ORF">V0R62_11130</name>
</gene>
<protein>
    <submittedName>
        <fullName evidence="1">Uncharacterized protein</fullName>
    </submittedName>
</protein>
<organism evidence="1 2">
    <name type="scientific">Pseudomonas carassii</name>
    <dbReference type="NCBI Taxonomy" id="3115855"/>
    <lineage>
        <taxon>Bacteria</taxon>
        <taxon>Pseudomonadati</taxon>
        <taxon>Pseudomonadota</taxon>
        <taxon>Gammaproteobacteria</taxon>
        <taxon>Pseudomonadales</taxon>
        <taxon>Pseudomonadaceae</taxon>
        <taxon>Pseudomonas</taxon>
    </lineage>
</organism>